<proteinExistence type="predicted"/>
<dbReference type="Proteomes" id="UP000274131">
    <property type="component" value="Unassembled WGS sequence"/>
</dbReference>
<keyword evidence="2" id="KW-1185">Reference proteome</keyword>
<protein>
    <submittedName>
        <fullName evidence="3">Gamma-tubulin complex component</fullName>
    </submittedName>
</protein>
<organism evidence="3">
    <name type="scientific">Enterobius vermicularis</name>
    <name type="common">Human pinworm</name>
    <dbReference type="NCBI Taxonomy" id="51028"/>
    <lineage>
        <taxon>Eukaryota</taxon>
        <taxon>Metazoa</taxon>
        <taxon>Ecdysozoa</taxon>
        <taxon>Nematoda</taxon>
        <taxon>Chromadorea</taxon>
        <taxon>Rhabditida</taxon>
        <taxon>Spirurina</taxon>
        <taxon>Oxyuridomorpha</taxon>
        <taxon>Oxyuroidea</taxon>
        <taxon>Oxyuridae</taxon>
        <taxon>Enterobius</taxon>
    </lineage>
</organism>
<dbReference type="Gene3D" id="1.20.120.1900">
    <property type="entry name" value="Gamma-tubulin complex, C-terminal domain"/>
    <property type="match status" value="1"/>
</dbReference>
<reference evidence="3" key="1">
    <citation type="submission" date="2017-02" db="UniProtKB">
        <authorList>
            <consortium name="WormBaseParasite"/>
        </authorList>
    </citation>
    <scope>IDENTIFICATION</scope>
</reference>
<accession>A0A0N4UXI2</accession>
<dbReference type="InterPro" id="IPR042241">
    <property type="entry name" value="GCP_C_sf"/>
</dbReference>
<dbReference type="EMBL" id="UXUI01007292">
    <property type="protein sequence ID" value="VDD86808.1"/>
    <property type="molecule type" value="Genomic_DNA"/>
</dbReference>
<dbReference type="OrthoDB" id="5801307at2759"/>
<name>A0A0N4UXI2_ENTVE</name>
<dbReference type="WBParaSite" id="EVEC_0000224301-mRNA-1">
    <property type="protein sequence ID" value="EVEC_0000224301-mRNA-1"/>
    <property type="gene ID" value="EVEC_0000224301"/>
</dbReference>
<evidence type="ECO:0000313" key="3">
    <source>
        <dbReference type="WBParaSite" id="EVEC_0000224301-mRNA-1"/>
    </source>
</evidence>
<dbReference type="AlphaFoldDB" id="A0A0N4UXI2"/>
<reference evidence="1 2" key="2">
    <citation type="submission" date="2018-10" db="EMBL/GenBank/DDBJ databases">
        <authorList>
            <consortium name="Pathogen Informatics"/>
        </authorList>
    </citation>
    <scope>NUCLEOTIDE SEQUENCE [LARGE SCALE GENOMIC DNA]</scope>
</reference>
<evidence type="ECO:0000313" key="1">
    <source>
        <dbReference type="EMBL" id="VDD86808.1"/>
    </source>
</evidence>
<gene>
    <name evidence="1" type="ORF">EVEC_LOCUS1951</name>
</gene>
<sequence>MAISRFVAKNLETATGTVLQEFCVHFLSKHADAIKNYYTDTSLQTLFTSLFEVIQPITITFNVLSTILSEDKWTFETSERFLERFLRLMTFTEMQTLKMQGIIMDLQHYLFPLLERYFDFIFKNGFVEPVYTKEFLFYNTDESELPEIEFWEPLCSLWSNEFIESVVNGARDARRLNLGHRSFKYEAFSYHFRNCLPWHENTAMTCYEFIKRIRKAAELCASSNSKMLFFFVNEDNKLNVLLDEVEQIYTGFSLRDLAYDLFGADRESSNCDITVSFHNSLRSSGLSTESCERWSVACATGYLDDLFIAPRLEWPLNYVISSGLIESFNRCLRFLLQLIRASELLSKIRIEYTNVEKLGLNKRRFNLLLCVISQPLTIMAELFFTHVFLHLILLKTEGARKLIHEAIVKLWSMSDEIYDRLRMDCMKPSDLENLLKVAIREKQLLVGIGKGMEGTFFMALQLFLP</sequence>
<evidence type="ECO:0000313" key="2">
    <source>
        <dbReference type="Proteomes" id="UP000274131"/>
    </source>
</evidence>